<accession>A0A392NZ76</accession>
<dbReference type="EMBL" id="LXQA010055553">
    <property type="protein sequence ID" value="MCI04489.1"/>
    <property type="molecule type" value="Genomic_DNA"/>
</dbReference>
<organism evidence="1 2">
    <name type="scientific">Trifolium medium</name>
    <dbReference type="NCBI Taxonomy" id="97028"/>
    <lineage>
        <taxon>Eukaryota</taxon>
        <taxon>Viridiplantae</taxon>
        <taxon>Streptophyta</taxon>
        <taxon>Embryophyta</taxon>
        <taxon>Tracheophyta</taxon>
        <taxon>Spermatophyta</taxon>
        <taxon>Magnoliopsida</taxon>
        <taxon>eudicotyledons</taxon>
        <taxon>Gunneridae</taxon>
        <taxon>Pentapetalae</taxon>
        <taxon>rosids</taxon>
        <taxon>fabids</taxon>
        <taxon>Fabales</taxon>
        <taxon>Fabaceae</taxon>
        <taxon>Papilionoideae</taxon>
        <taxon>50 kb inversion clade</taxon>
        <taxon>NPAAA clade</taxon>
        <taxon>Hologalegina</taxon>
        <taxon>IRL clade</taxon>
        <taxon>Trifolieae</taxon>
        <taxon>Trifolium</taxon>
    </lineage>
</organism>
<proteinExistence type="predicted"/>
<gene>
    <name evidence="1" type="ORF">A2U01_0025536</name>
</gene>
<evidence type="ECO:0000313" key="1">
    <source>
        <dbReference type="EMBL" id="MCI04489.1"/>
    </source>
</evidence>
<dbReference type="Proteomes" id="UP000265520">
    <property type="component" value="Unassembled WGS sequence"/>
</dbReference>
<dbReference type="AlphaFoldDB" id="A0A392NZ76"/>
<comment type="caution">
    <text evidence="1">The sequence shown here is derived from an EMBL/GenBank/DDBJ whole genome shotgun (WGS) entry which is preliminary data.</text>
</comment>
<protein>
    <submittedName>
        <fullName evidence="1">Clustered mitochondria protein-like</fullName>
    </submittedName>
</protein>
<name>A0A392NZ76_9FABA</name>
<evidence type="ECO:0000313" key="2">
    <source>
        <dbReference type="Proteomes" id="UP000265520"/>
    </source>
</evidence>
<sequence length="119" mass="13206">ESEKSEIARQILLSFLVKSVHQNADAVDEPKVSERKVENFENSSDEVAKDSAVIKIMYGTEENNKTVVNSSDDIEEQENSEGFVYGSTKVDSVDKDATYTLQSCGFKILSDVVSKFLAM</sequence>
<keyword evidence="2" id="KW-1185">Reference proteome</keyword>
<feature type="non-terminal residue" evidence="1">
    <location>
        <position position="1"/>
    </location>
</feature>
<reference evidence="1 2" key="1">
    <citation type="journal article" date="2018" name="Front. Plant Sci.">
        <title>Red Clover (Trifolium pratense) and Zigzag Clover (T. medium) - A Picture of Genomic Similarities and Differences.</title>
        <authorList>
            <person name="Dluhosova J."/>
            <person name="Istvanek J."/>
            <person name="Nedelnik J."/>
            <person name="Repkova J."/>
        </authorList>
    </citation>
    <scope>NUCLEOTIDE SEQUENCE [LARGE SCALE GENOMIC DNA]</scope>
    <source>
        <strain evidence="2">cv. 10/8</strain>
        <tissue evidence="1">Leaf</tissue>
    </source>
</reference>